<protein>
    <submittedName>
        <fullName evidence="4">Allantoate amidohydrolase</fullName>
    </submittedName>
</protein>
<reference evidence="5" key="1">
    <citation type="submission" date="2013-02" db="EMBL/GenBank/DDBJ databases">
        <title>The complete genome sequence of Corynebacterium casei LMG S-19264 (=DSM 44701).</title>
        <authorList>
            <person name="Ruckert C."/>
            <person name="Albersmeier A."/>
            <person name="Kalinowski J."/>
        </authorList>
    </citation>
    <scope>NUCLEOTIDE SEQUENCE [LARGE SCALE GENOMIC DNA]</scope>
    <source>
        <strain evidence="5">LMG S-19264</strain>
    </source>
</reference>
<keyword evidence="2" id="KW-0378">Hydrolase</keyword>
<evidence type="ECO:0000256" key="2">
    <source>
        <dbReference type="ARBA" id="ARBA00022801"/>
    </source>
</evidence>
<dbReference type="PIRSF" id="PIRSF001235">
    <property type="entry name" value="Amidase_carbamoylase"/>
    <property type="match status" value="1"/>
</dbReference>
<comment type="similarity">
    <text evidence="1">Belongs to the peptidase M20 family.</text>
</comment>
<dbReference type="Gene3D" id="3.30.70.360">
    <property type="match status" value="1"/>
</dbReference>
<dbReference type="InterPro" id="IPR036264">
    <property type="entry name" value="Bact_exopeptidase_dim_dom"/>
</dbReference>
<dbReference type="Proteomes" id="UP000019226">
    <property type="component" value="Chromosome"/>
</dbReference>
<feature type="domain" description="Peptidase M20 dimerisation" evidence="3">
    <location>
        <begin position="216"/>
        <end position="314"/>
    </location>
</feature>
<proteinExistence type="inferred from homology"/>
<name>A0ABN4C858_9CORY</name>
<dbReference type="GeneID" id="82876397"/>
<dbReference type="PANTHER" id="PTHR32494">
    <property type="entry name" value="ALLANTOATE DEIMINASE-RELATED"/>
    <property type="match status" value="1"/>
</dbReference>
<dbReference type="Gene3D" id="3.40.630.10">
    <property type="entry name" value="Zn peptidases"/>
    <property type="match status" value="1"/>
</dbReference>
<dbReference type="Pfam" id="PF01546">
    <property type="entry name" value="Peptidase_M20"/>
    <property type="match status" value="1"/>
</dbReference>
<dbReference type="NCBIfam" id="TIGR01879">
    <property type="entry name" value="hydantase"/>
    <property type="match status" value="1"/>
</dbReference>
<evidence type="ECO:0000256" key="1">
    <source>
        <dbReference type="ARBA" id="ARBA00006153"/>
    </source>
</evidence>
<dbReference type="NCBIfam" id="NF006770">
    <property type="entry name" value="PRK09290.1-4"/>
    <property type="match status" value="1"/>
</dbReference>
<dbReference type="InterPro" id="IPR010158">
    <property type="entry name" value="Amidase_Cbmase"/>
</dbReference>
<evidence type="ECO:0000259" key="3">
    <source>
        <dbReference type="Pfam" id="PF07687"/>
    </source>
</evidence>
<dbReference type="InterPro" id="IPR002933">
    <property type="entry name" value="Peptidase_M20"/>
</dbReference>
<dbReference type="InterPro" id="IPR011650">
    <property type="entry name" value="Peptidase_M20_dimer"/>
</dbReference>
<organism evidence="4 5">
    <name type="scientific">Corynebacterium casei LMG S-19264</name>
    <dbReference type="NCBI Taxonomy" id="1285583"/>
    <lineage>
        <taxon>Bacteria</taxon>
        <taxon>Bacillati</taxon>
        <taxon>Actinomycetota</taxon>
        <taxon>Actinomycetes</taxon>
        <taxon>Mycobacteriales</taxon>
        <taxon>Corynebacteriaceae</taxon>
        <taxon>Corynebacterium</taxon>
    </lineage>
</organism>
<dbReference type="EMBL" id="CP004350">
    <property type="protein sequence ID" value="AHI18769.1"/>
    <property type="molecule type" value="Genomic_DNA"/>
</dbReference>
<evidence type="ECO:0000313" key="4">
    <source>
        <dbReference type="EMBL" id="AHI18769.1"/>
    </source>
</evidence>
<dbReference type="Pfam" id="PF07687">
    <property type="entry name" value="M20_dimer"/>
    <property type="match status" value="1"/>
</dbReference>
<dbReference type="SUPFAM" id="SSF53187">
    <property type="entry name" value="Zn-dependent exopeptidases"/>
    <property type="match status" value="1"/>
</dbReference>
<gene>
    <name evidence="4" type="ORF">CCASEI_00920</name>
</gene>
<sequence length="408" mass="43650">MTTTITFTPNALLSEIADIGRDPVRGGYSRPVFSPPEQKLNQWFIEKAASLGLDVEQDRNGILWAWWDTPSKERTNAIGTGSHLDSVPGGGNFDGPLGVASALSAVAALKNEGFEPSRPIAILVFPEEEGSRFGLACLSSRLATGAATPEKVRTLTDPEGITYAEAAEAAGFDHSSIGADKEGLARLAQFVELHIEQGKGLIDLDKPVAIAGTILGHGRWHARITGTGDHAGTTRMQDRHDPMLVGAHIISAVREEGQSVKQARATVGRFEVTPGGTNVIASQVDLWIDVRHRDDETTKAIVERITQRAQQLAEAEGCKIRIDEESFSPTVHFDSKLREAMKSVLASAPVLDTGAGHDAGILSTHIPTGMLFVRNPTGTSHSPAEFAEAEDVDTGALRLADVLRHLSL</sequence>
<dbReference type="PANTHER" id="PTHR32494:SF5">
    <property type="entry name" value="ALLANTOATE AMIDOHYDROLASE"/>
    <property type="match status" value="1"/>
</dbReference>
<dbReference type="RefSeq" id="WP_006823848.1">
    <property type="nucleotide sequence ID" value="NZ_CP004350.1"/>
</dbReference>
<keyword evidence="5" id="KW-1185">Reference proteome</keyword>
<dbReference type="SUPFAM" id="SSF55031">
    <property type="entry name" value="Bacterial exopeptidase dimerisation domain"/>
    <property type="match status" value="1"/>
</dbReference>
<evidence type="ECO:0000313" key="5">
    <source>
        <dbReference type="Proteomes" id="UP000019226"/>
    </source>
</evidence>
<accession>A0ABN4C858</accession>